<protein>
    <submittedName>
        <fullName evidence="4">Bromodomain-containing protein 4-like isoform X1</fullName>
    </submittedName>
</protein>
<feature type="signal peptide" evidence="2">
    <location>
        <begin position="1"/>
        <end position="19"/>
    </location>
</feature>
<feature type="region of interest" description="Disordered" evidence="1">
    <location>
        <begin position="115"/>
        <end position="236"/>
    </location>
</feature>
<reference evidence="4" key="1">
    <citation type="submission" date="2025-08" db="UniProtKB">
        <authorList>
            <consortium name="RefSeq"/>
        </authorList>
    </citation>
    <scope>IDENTIFICATION</scope>
</reference>
<keyword evidence="3" id="KW-1185">Reference proteome</keyword>
<dbReference type="GeneID" id="107274392"/>
<accession>A0AAJ7RVE1</accession>
<gene>
    <name evidence="4" type="primary">LOC107274392</name>
</gene>
<evidence type="ECO:0000256" key="2">
    <source>
        <dbReference type="SAM" id="SignalP"/>
    </source>
</evidence>
<dbReference type="AlphaFoldDB" id="A0AAJ7RVE1"/>
<feature type="compositionally biased region" description="Acidic residues" evidence="1">
    <location>
        <begin position="217"/>
        <end position="231"/>
    </location>
</feature>
<keyword evidence="2" id="KW-0732">Signal</keyword>
<dbReference type="PROSITE" id="PS51257">
    <property type="entry name" value="PROKAR_LIPOPROTEIN"/>
    <property type="match status" value="1"/>
</dbReference>
<proteinExistence type="predicted"/>
<evidence type="ECO:0000313" key="3">
    <source>
        <dbReference type="Proteomes" id="UP000694920"/>
    </source>
</evidence>
<feature type="compositionally biased region" description="Acidic residues" evidence="1">
    <location>
        <begin position="130"/>
        <end position="153"/>
    </location>
</feature>
<evidence type="ECO:0000256" key="1">
    <source>
        <dbReference type="SAM" id="MobiDB-lite"/>
    </source>
</evidence>
<feature type="compositionally biased region" description="Basic and acidic residues" evidence="1">
    <location>
        <begin position="170"/>
        <end position="182"/>
    </location>
</feature>
<evidence type="ECO:0000313" key="4">
    <source>
        <dbReference type="RefSeq" id="XP_024947414.1"/>
    </source>
</evidence>
<name>A0AAJ7RVE1_CEPCN</name>
<feature type="chain" id="PRO_5042548145" evidence="2">
    <location>
        <begin position="20"/>
        <end position="303"/>
    </location>
</feature>
<sequence>MAKLTIFSCFLLLACTSQALPPPKLQLSLAKGDSNIDILLNDTLSQIEKVTEGAFGNLDSLKEENENAVMEKMQNVQSTVNTILNDVGITINELIQFIEALGDIYDAEKNNTVNSSVSEDNEASKVSQDEAPEVSEDEDVEATEPSVSEDEAPEVSKDEAPEVSEDEAPEVSKDEAPEVSKDEDVDATEPSVSEDNKASEISQDQDVGAAKSCGTESNEDSAVSEDEDLDTAESSNIMKPSIVPWPYTLVYYPVPVVPWPYMLQQYPPPSEMKAPSYPWQYVQPLSPPQGKMDPPSLLKTESP</sequence>
<dbReference type="Proteomes" id="UP000694920">
    <property type="component" value="Unplaced"/>
</dbReference>
<dbReference type="RefSeq" id="XP_024947414.1">
    <property type="nucleotide sequence ID" value="XM_025091646.1"/>
</dbReference>
<organism evidence="3 4">
    <name type="scientific">Cephus cinctus</name>
    <name type="common">Wheat stem sawfly</name>
    <dbReference type="NCBI Taxonomy" id="211228"/>
    <lineage>
        <taxon>Eukaryota</taxon>
        <taxon>Metazoa</taxon>
        <taxon>Ecdysozoa</taxon>
        <taxon>Arthropoda</taxon>
        <taxon>Hexapoda</taxon>
        <taxon>Insecta</taxon>
        <taxon>Pterygota</taxon>
        <taxon>Neoptera</taxon>
        <taxon>Endopterygota</taxon>
        <taxon>Hymenoptera</taxon>
        <taxon>Cephoidea</taxon>
        <taxon>Cephidae</taxon>
        <taxon>Cephus</taxon>
    </lineage>
</organism>
<feature type="region of interest" description="Disordered" evidence="1">
    <location>
        <begin position="265"/>
        <end position="303"/>
    </location>
</feature>